<protein>
    <submittedName>
        <fullName evidence="3">Transcriptional antiterminator, BglG family</fullName>
    </submittedName>
</protein>
<reference evidence="3 4" key="1">
    <citation type="submission" date="2016-10" db="EMBL/GenBank/DDBJ databases">
        <authorList>
            <person name="de Groot N.N."/>
        </authorList>
    </citation>
    <scope>NUCLEOTIDE SEQUENCE [LARGE SCALE GENOMIC DNA]</scope>
    <source>
        <strain evidence="3 4">DSM 15695</strain>
    </source>
</reference>
<dbReference type="Gene3D" id="2.30.24.10">
    <property type="entry name" value="CAT RNA-binding domain"/>
    <property type="match status" value="1"/>
</dbReference>
<evidence type="ECO:0000256" key="1">
    <source>
        <dbReference type="ARBA" id="ARBA00022737"/>
    </source>
</evidence>
<dbReference type="Proteomes" id="UP000198833">
    <property type="component" value="Unassembled WGS sequence"/>
</dbReference>
<evidence type="ECO:0000313" key="4">
    <source>
        <dbReference type="Proteomes" id="UP000198833"/>
    </source>
</evidence>
<proteinExistence type="predicted"/>
<gene>
    <name evidence="3" type="ORF">SAMN04488558_10851</name>
</gene>
<dbReference type="Pfam" id="PF03123">
    <property type="entry name" value="CAT_RBD"/>
    <property type="match status" value="1"/>
</dbReference>
<dbReference type="SUPFAM" id="SSF63520">
    <property type="entry name" value="PTS-regulatory domain, PRD"/>
    <property type="match status" value="2"/>
</dbReference>
<dbReference type="SUPFAM" id="SSF50151">
    <property type="entry name" value="SacY-like RNA-binding domain"/>
    <property type="match status" value="1"/>
</dbReference>
<dbReference type="InterPro" id="IPR036634">
    <property type="entry name" value="PRD_sf"/>
</dbReference>
<dbReference type="GO" id="GO:0003723">
    <property type="term" value="F:RNA binding"/>
    <property type="evidence" value="ECO:0007669"/>
    <property type="project" value="InterPro"/>
</dbReference>
<dbReference type="InterPro" id="IPR036650">
    <property type="entry name" value="CAT_RNA-bd_dom_sf"/>
</dbReference>
<dbReference type="EMBL" id="FOEN01000008">
    <property type="protein sequence ID" value="SEQ32193.1"/>
    <property type="molecule type" value="Genomic_DNA"/>
</dbReference>
<dbReference type="AlphaFoldDB" id="A0A1H9F422"/>
<accession>A0A1H9F422</accession>
<dbReference type="Pfam" id="PF00874">
    <property type="entry name" value="PRD"/>
    <property type="match status" value="2"/>
</dbReference>
<keyword evidence="1" id="KW-0677">Repeat</keyword>
<sequence>MKIIQSLNQNAVLVRNQANEEIILTGRGIGFAKKVGDTVDADKISKVYQCEYTSEQKIIIDAIKEIPEDILLITEDLLTHVEDMLGEQFIPFTSITFASHLYHALARSKDANHSSLSLQTEFKHIFPREYQAAMFSIRYLKEKYDLFLDDLEVSFLILHFLNGSKKATNLSSMLEIGKIIGEIIMIIEDNLPGPLDKENLFYDRFILHLRYFLIRKMNGQQSNDSQMGELYQFVSHKFGKAQAIVEKVCRVLAKDYQLAVEDSEKLYLTLHIQRLIDELKMIGKELDND</sequence>
<name>A0A1H9F422_9LACT</name>
<dbReference type="InterPro" id="IPR004341">
    <property type="entry name" value="CAT_RNA-bd_dom"/>
</dbReference>
<dbReference type="InterPro" id="IPR011608">
    <property type="entry name" value="PRD"/>
</dbReference>
<dbReference type="PROSITE" id="PS51372">
    <property type="entry name" value="PRD_2"/>
    <property type="match status" value="2"/>
</dbReference>
<dbReference type="SMART" id="SM01061">
    <property type="entry name" value="CAT_RBD"/>
    <property type="match status" value="1"/>
</dbReference>
<feature type="domain" description="PRD" evidence="2">
    <location>
        <begin position="171"/>
        <end position="282"/>
    </location>
</feature>
<dbReference type="PANTHER" id="PTHR30185:SF15">
    <property type="entry name" value="CRYPTIC BETA-GLUCOSIDE BGL OPERON ANTITERMINATOR"/>
    <property type="match status" value="1"/>
</dbReference>
<evidence type="ECO:0000259" key="2">
    <source>
        <dbReference type="PROSITE" id="PS51372"/>
    </source>
</evidence>
<dbReference type="PANTHER" id="PTHR30185">
    <property type="entry name" value="CRYPTIC BETA-GLUCOSIDE BGL OPERON ANTITERMINATOR"/>
    <property type="match status" value="1"/>
</dbReference>
<organism evidence="3 4">
    <name type="scientific">Ignavigranum ruoffiae</name>
    <dbReference type="NCBI Taxonomy" id="89093"/>
    <lineage>
        <taxon>Bacteria</taxon>
        <taxon>Bacillati</taxon>
        <taxon>Bacillota</taxon>
        <taxon>Bacilli</taxon>
        <taxon>Lactobacillales</taxon>
        <taxon>Aerococcaceae</taxon>
        <taxon>Ignavigranum</taxon>
    </lineage>
</organism>
<dbReference type="OrthoDB" id="9813552at2"/>
<keyword evidence="4" id="KW-1185">Reference proteome</keyword>
<feature type="domain" description="PRD" evidence="2">
    <location>
        <begin position="65"/>
        <end position="170"/>
    </location>
</feature>
<dbReference type="Gene3D" id="1.10.1790.10">
    <property type="entry name" value="PRD domain"/>
    <property type="match status" value="2"/>
</dbReference>
<dbReference type="STRING" id="89093.SAMN04488558_10851"/>
<dbReference type="InterPro" id="IPR050661">
    <property type="entry name" value="BglG_antiterminators"/>
</dbReference>
<dbReference type="GO" id="GO:0006355">
    <property type="term" value="P:regulation of DNA-templated transcription"/>
    <property type="evidence" value="ECO:0007669"/>
    <property type="project" value="InterPro"/>
</dbReference>
<dbReference type="RefSeq" id="WP_159428886.1">
    <property type="nucleotide sequence ID" value="NZ_FOEN01000008.1"/>
</dbReference>
<evidence type="ECO:0000313" key="3">
    <source>
        <dbReference type="EMBL" id="SEQ32193.1"/>
    </source>
</evidence>